<name>A0A7R8CZB3_LEPSM</name>
<sequence>MSSTGTMKSSSSIALRPPLSCPLYMECDEEPLSSAQMFVSRERKNNLFSQLSYLEKLSKSASKVSFTKDDNVVIRVTEGQSTIPSPAPPPKGIISTTPFMGQQQPGYRLIMDPRTGRILGTIDSGGKSLQGPSPPPRSPNIRPMVQSIPIPPNKVVAPVQVPMMRQPAVVDLTRPAAPPEKSPSSKPFIPTLLVVPKPSKTLASYQLNSKRAELDSRVKALLIHSPSKFTEWLIQQGLIPSDQYEEDPVTGVKVKLKLGMYSDGKKFPSSGGYVWINESKANKCISVYSGSIFMASNHAPTVILKLIYHWSCQTNIQNVVQWFVRFAVHDGVIGLGGPSKTIQIGVISLGTTSAESSKREVKVEVLGVLDVECGIIRLRATEPALGVTQSERFARIFEPLPNWVLKNSWIITDFSVDKEQLNKLGYNNVIQCSVNSKRPESTNSIVMDFLKRTVPKMFQNNLSYLNTSQIQQFLDELTFREMYHFPLACFDGILKKVSQITTSLRSSSSDFVIHLQKIQDNPFYNWQLNPVAVPTTFESEKSPVPKVLSSGQKRAIDLNNEIDRQISKKIKVSSELVDLESYFYGSLPGDMKILLNEFKADMAFKCHLCREVYMNNIDFMKHLFLHVETERLTPVDLSDLNQCKYCCRDFETMNGLDSHMESYHFKKGL</sequence>
<reference evidence="2" key="1">
    <citation type="submission" date="2021-02" db="EMBL/GenBank/DDBJ databases">
        <authorList>
            <person name="Bekaert M."/>
        </authorList>
    </citation>
    <scope>NUCLEOTIDE SEQUENCE</scope>
    <source>
        <strain evidence="2">IoA-00</strain>
    </source>
</reference>
<dbReference type="SMART" id="SM00355">
    <property type="entry name" value="ZnF_C2H2"/>
    <property type="match status" value="2"/>
</dbReference>
<dbReference type="AlphaFoldDB" id="A0A7R8CZB3"/>
<organism evidence="2 3">
    <name type="scientific">Lepeophtheirus salmonis</name>
    <name type="common">Salmon louse</name>
    <name type="synonym">Caligus salmonis</name>
    <dbReference type="NCBI Taxonomy" id="72036"/>
    <lineage>
        <taxon>Eukaryota</taxon>
        <taxon>Metazoa</taxon>
        <taxon>Ecdysozoa</taxon>
        <taxon>Arthropoda</taxon>
        <taxon>Crustacea</taxon>
        <taxon>Multicrustacea</taxon>
        <taxon>Hexanauplia</taxon>
        <taxon>Copepoda</taxon>
        <taxon>Siphonostomatoida</taxon>
        <taxon>Caligidae</taxon>
        <taxon>Lepeophtheirus</taxon>
    </lineage>
</organism>
<dbReference type="Gene3D" id="3.30.160.60">
    <property type="entry name" value="Classic Zinc Finger"/>
    <property type="match status" value="1"/>
</dbReference>
<evidence type="ECO:0000313" key="2">
    <source>
        <dbReference type="EMBL" id="CAF2974518.1"/>
    </source>
</evidence>
<protein>
    <submittedName>
        <fullName evidence="2">POGZ</fullName>
    </submittedName>
</protein>
<gene>
    <name evidence="2" type="ORF">LSAA_12380</name>
</gene>
<dbReference type="EMBL" id="HG994585">
    <property type="protein sequence ID" value="CAF2974518.1"/>
    <property type="molecule type" value="Genomic_DNA"/>
</dbReference>
<feature type="domain" description="C2H2-type" evidence="1">
    <location>
        <begin position="606"/>
        <end position="626"/>
    </location>
</feature>
<accession>A0A7R8CZB3</accession>
<proteinExistence type="predicted"/>
<dbReference type="Proteomes" id="UP000675881">
    <property type="component" value="Chromosome 6"/>
</dbReference>
<dbReference type="PROSITE" id="PS00028">
    <property type="entry name" value="ZINC_FINGER_C2H2_1"/>
    <property type="match status" value="2"/>
</dbReference>
<evidence type="ECO:0000313" key="3">
    <source>
        <dbReference type="Proteomes" id="UP000675881"/>
    </source>
</evidence>
<dbReference type="OrthoDB" id="10032537at2759"/>
<feature type="domain" description="C2H2-type" evidence="1">
    <location>
        <begin position="643"/>
        <end position="664"/>
    </location>
</feature>
<keyword evidence="3" id="KW-1185">Reference proteome</keyword>
<dbReference type="InterPro" id="IPR013087">
    <property type="entry name" value="Znf_C2H2_type"/>
</dbReference>
<evidence type="ECO:0000259" key="1">
    <source>
        <dbReference type="PROSITE" id="PS00028"/>
    </source>
</evidence>